<feature type="binding site" evidence="11">
    <location>
        <position position="523"/>
    </location>
    <ligand>
        <name>Zn(2+)</name>
        <dbReference type="ChEBI" id="CHEBI:29105"/>
        <note>catalytic</note>
    </ligand>
</feature>
<dbReference type="PANTHER" id="PTHR13723">
    <property type="entry name" value="ADAMTS A DISINTEGRIN AND METALLOPROTEASE WITH THROMBOSPONDIN MOTIFS PROTEASE"/>
    <property type="match status" value="1"/>
</dbReference>
<dbReference type="PROSITE" id="PS50092">
    <property type="entry name" value="TSP1"/>
    <property type="match status" value="1"/>
</dbReference>
<dbReference type="Gene3D" id="3.40.390.10">
    <property type="entry name" value="Collagenase (Catalytic Domain)"/>
    <property type="match status" value="2"/>
</dbReference>
<comment type="subcellular location">
    <subcellularLocation>
        <location evidence="1">Secreted</location>
        <location evidence="1">Extracellular space</location>
        <location evidence="1">Extracellular matrix</location>
    </subcellularLocation>
</comment>
<keyword evidence="3" id="KW-0272">Extracellular matrix</keyword>
<dbReference type="Gene3D" id="3.40.1620.60">
    <property type="match status" value="1"/>
</dbReference>
<keyword evidence="16" id="KW-1185">Reference proteome</keyword>
<keyword evidence="2" id="KW-0964">Secreted</keyword>
<evidence type="ECO:0000256" key="7">
    <source>
        <dbReference type="ARBA" id="ARBA00022833"/>
    </source>
</evidence>
<dbReference type="CDD" id="cd04273">
    <property type="entry name" value="ZnMc_ADAMTS_like"/>
    <property type="match status" value="1"/>
</dbReference>
<dbReference type="SUPFAM" id="SSF55486">
    <property type="entry name" value="Metalloproteases ('zincins'), catalytic domain"/>
    <property type="match status" value="2"/>
</dbReference>
<dbReference type="FunFam" id="3.40.390.10:FF:000001">
    <property type="entry name" value="A disintegrin and metalloproteinase with thrombospondin motifs 1"/>
    <property type="match status" value="1"/>
</dbReference>
<feature type="active site" evidence="11">
    <location>
        <position position="524"/>
    </location>
</feature>
<dbReference type="Pfam" id="PF01421">
    <property type="entry name" value="Reprolysin"/>
    <property type="match status" value="1"/>
</dbReference>
<keyword evidence="8" id="KW-0482">Metalloprotease</keyword>
<keyword evidence="9" id="KW-1015">Disulfide bond</keyword>
<accession>B0XI29</accession>
<dbReference type="KEGG" id="cqu:CpipJ_CPIJ019060"/>
<dbReference type="Pfam" id="PF17771">
    <property type="entry name" value="ADAMTS_CR_2"/>
    <property type="match status" value="1"/>
</dbReference>
<evidence type="ECO:0000256" key="10">
    <source>
        <dbReference type="ARBA" id="ARBA00023180"/>
    </source>
</evidence>
<dbReference type="EnsemblMetazoa" id="CPIJ019060-RA">
    <property type="protein sequence ID" value="CPIJ019060-PA"/>
    <property type="gene ID" value="CPIJ019060"/>
</dbReference>
<reference evidence="15" key="2">
    <citation type="submission" date="2020-05" db="UniProtKB">
        <authorList>
            <consortium name="EnsemblMetazoa"/>
        </authorList>
    </citation>
    <scope>IDENTIFICATION</scope>
    <source>
        <strain evidence="15">JHB</strain>
    </source>
</reference>
<dbReference type="EMBL" id="DS233252">
    <property type="protein sequence ID" value="EDS28969.1"/>
    <property type="molecule type" value="Genomic_DNA"/>
</dbReference>
<dbReference type="PROSITE" id="PS50215">
    <property type="entry name" value="ADAM_MEPRO"/>
    <property type="match status" value="1"/>
</dbReference>
<keyword evidence="6" id="KW-0378">Hydrolase</keyword>
<evidence type="ECO:0000259" key="13">
    <source>
        <dbReference type="PROSITE" id="PS50215"/>
    </source>
</evidence>
<feature type="region of interest" description="Disordered" evidence="12">
    <location>
        <begin position="292"/>
        <end position="329"/>
    </location>
</feature>
<feature type="region of interest" description="Disordered" evidence="12">
    <location>
        <begin position="85"/>
        <end position="122"/>
    </location>
</feature>
<dbReference type="InterPro" id="IPR000884">
    <property type="entry name" value="TSP1_rpt"/>
</dbReference>
<dbReference type="AlphaFoldDB" id="B0XI29"/>
<dbReference type="SMART" id="SM00209">
    <property type="entry name" value="TSP1"/>
    <property type="match status" value="1"/>
</dbReference>
<feature type="compositionally biased region" description="Basic residues" evidence="12">
    <location>
        <begin position="89"/>
        <end position="112"/>
    </location>
</feature>
<dbReference type="Proteomes" id="UP000002320">
    <property type="component" value="Unassembled WGS sequence"/>
</dbReference>
<feature type="binding site" evidence="11">
    <location>
        <position position="533"/>
    </location>
    <ligand>
        <name>Zn(2+)</name>
        <dbReference type="ChEBI" id="CHEBI:29105"/>
        <note>catalytic</note>
    </ligand>
</feature>
<dbReference type="GO" id="GO:0031012">
    <property type="term" value="C:extracellular matrix"/>
    <property type="evidence" value="ECO:0007669"/>
    <property type="project" value="TreeGrafter"/>
</dbReference>
<dbReference type="HOGENOM" id="CLU_364578_0_0_1"/>
<evidence type="ECO:0000313" key="15">
    <source>
        <dbReference type="EnsemblMetazoa" id="CPIJ019060-PA"/>
    </source>
</evidence>
<proteinExistence type="predicted"/>
<evidence type="ECO:0000256" key="5">
    <source>
        <dbReference type="ARBA" id="ARBA00022723"/>
    </source>
</evidence>
<evidence type="ECO:0000256" key="12">
    <source>
        <dbReference type="SAM" id="MobiDB-lite"/>
    </source>
</evidence>
<dbReference type="SUPFAM" id="SSF82895">
    <property type="entry name" value="TSP-1 type 1 repeat"/>
    <property type="match status" value="1"/>
</dbReference>
<dbReference type="PANTHER" id="PTHR13723:SF200">
    <property type="entry name" value="ADAM METALLOPEPTIDASE WITH THROMBOSPONDIN TYPE 1 MOTIF B, ISOFORM B"/>
    <property type="match status" value="1"/>
</dbReference>
<keyword evidence="10" id="KW-0325">Glycoprotein</keyword>
<dbReference type="InParanoid" id="B0XI29"/>
<dbReference type="InterPro" id="IPR041645">
    <property type="entry name" value="ADAMTS_CR_2"/>
</dbReference>
<feature type="compositionally biased region" description="Basic residues" evidence="12">
    <location>
        <begin position="295"/>
        <end position="318"/>
    </location>
</feature>
<gene>
    <name evidence="15" type="primary">6053164</name>
    <name evidence="14" type="ORF">CpipJ_CPIJ019060</name>
</gene>
<feature type="region of interest" description="Disordered" evidence="12">
    <location>
        <begin position="139"/>
        <end position="166"/>
    </location>
</feature>
<keyword evidence="4" id="KW-0645">Protease</keyword>
<evidence type="ECO:0000256" key="2">
    <source>
        <dbReference type="ARBA" id="ARBA00022525"/>
    </source>
</evidence>
<dbReference type="VEuPathDB" id="VectorBase:CQUJHB007907"/>
<feature type="region of interest" description="Disordered" evidence="12">
    <location>
        <begin position="345"/>
        <end position="372"/>
    </location>
</feature>
<dbReference type="eggNOG" id="KOG3538">
    <property type="taxonomic scope" value="Eukaryota"/>
</dbReference>
<dbReference type="GO" id="GO:0046872">
    <property type="term" value="F:metal ion binding"/>
    <property type="evidence" value="ECO:0007669"/>
    <property type="project" value="UniProtKB-KW"/>
</dbReference>
<evidence type="ECO:0000313" key="16">
    <source>
        <dbReference type="Proteomes" id="UP000002320"/>
    </source>
</evidence>
<evidence type="ECO:0000256" key="3">
    <source>
        <dbReference type="ARBA" id="ARBA00022530"/>
    </source>
</evidence>
<dbReference type="FunCoup" id="B0XI29">
    <property type="interactions" value="13"/>
</dbReference>
<dbReference type="GO" id="GO:0030198">
    <property type="term" value="P:extracellular matrix organization"/>
    <property type="evidence" value="ECO:0007669"/>
    <property type="project" value="TreeGrafter"/>
</dbReference>
<evidence type="ECO:0000256" key="6">
    <source>
        <dbReference type="ARBA" id="ARBA00022801"/>
    </source>
</evidence>
<dbReference type="FunFam" id="2.20.100.10:FF:000006">
    <property type="entry name" value="A disintegrin and metalloproteinase with thrombospondin motifs 1"/>
    <property type="match status" value="1"/>
</dbReference>
<comment type="caution">
    <text evidence="11">Lacks conserved residue(s) required for the propagation of feature annotation.</text>
</comment>
<dbReference type="InterPro" id="IPR001590">
    <property type="entry name" value="Peptidase_M12B"/>
</dbReference>
<keyword evidence="7 11" id="KW-0862">Zinc</keyword>
<dbReference type="MEROPS" id="M12.A05"/>
<dbReference type="InterPro" id="IPR024079">
    <property type="entry name" value="MetalloPept_cat_dom_sf"/>
</dbReference>
<name>B0XI29_CULQU</name>
<dbReference type="GO" id="GO:0006508">
    <property type="term" value="P:proteolysis"/>
    <property type="evidence" value="ECO:0007669"/>
    <property type="project" value="UniProtKB-KW"/>
</dbReference>
<reference evidence="14" key="1">
    <citation type="submission" date="2007-03" db="EMBL/GenBank/DDBJ databases">
        <title>Annotation of Culex pipiens quinquefasciatus.</title>
        <authorList>
            <consortium name="The Broad Institute Genome Sequencing Platform"/>
            <person name="Atkinson P.W."/>
            <person name="Hemingway J."/>
            <person name="Christensen B.M."/>
            <person name="Higgs S."/>
            <person name="Kodira C."/>
            <person name="Hannick L."/>
            <person name="Megy K."/>
            <person name="O'Leary S."/>
            <person name="Pearson M."/>
            <person name="Haas B.J."/>
            <person name="Mauceli E."/>
            <person name="Wortman J.R."/>
            <person name="Lee N.H."/>
            <person name="Guigo R."/>
            <person name="Stanke M."/>
            <person name="Alvarado L."/>
            <person name="Amedeo P."/>
            <person name="Antoine C.H."/>
            <person name="Arensburger P."/>
            <person name="Bidwell S.L."/>
            <person name="Crawford M."/>
            <person name="Camaro F."/>
            <person name="Devon K."/>
            <person name="Engels R."/>
            <person name="Hammond M."/>
            <person name="Howarth C."/>
            <person name="Koehrsen M."/>
            <person name="Lawson D."/>
            <person name="Montgomery P."/>
            <person name="Nene V."/>
            <person name="Nusbaum C."/>
            <person name="Puiu D."/>
            <person name="Romero-Severson J."/>
            <person name="Severson D.W."/>
            <person name="Shumway M."/>
            <person name="Sisk P."/>
            <person name="Stolte C."/>
            <person name="Zeng Q."/>
            <person name="Eisenstadt E."/>
            <person name="Fraser-Liggett C."/>
            <person name="Strausberg R."/>
            <person name="Galagan J."/>
            <person name="Birren B."/>
            <person name="Collins F.H."/>
        </authorList>
    </citation>
    <scope>NUCLEOTIDE SEQUENCE [LARGE SCALE GENOMIC DNA]</scope>
    <source>
        <strain evidence="14">JHB</strain>
    </source>
</reference>
<evidence type="ECO:0000256" key="11">
    <source>
        <dbReference type="PROSITE-ProRule" id="PRU00276"/>
    </source>
</evidence>
<dbReference type="Pfam" id="PF00090">
    <property type="entry name" value="TSP_1"/>
    <property type="match status" value="1"/>
</dbReference>
<evidence type="ECO:0000313" key="14">
    <source>
        <dbReference type="EMBL" id="EDS28969.1"/>
    </source>
</evidence>
<feature type="domain" description="Peptidase M12B" evidence="13">
    <location>
        <begin position="377"/>
        <end position="588"/>
    </location>
</feature>
<dbReference type="SMR" id="B0XI29"/>
<dbReference type="VEuPathDB" id="VectorBase:CPIJ019060"/>
<sequence>MVVERHRRDLRTRSRPKKHVHNCHYQGHVRGHEQSRVALSTCHGLTGFLRTNKTEYWIEPSKNHVPSDRDGHPHVLFKRTDVKEAKDIRLKKHNPQNGTAKKKRKRRKKRHANNCGTREPRRVTETRLEWQHQGKVIVQGGRKTRDHPGGPAGAAKSSRGQRIKRSISTPRHVEALVVADLSMSQFHQDVDLPQYLLTIMNMVSSLYKDPTIGNSILVTVVRIIIMEEEQSLADFNVTHVAANTLENFCKCTGFLRTNKTEYWIEPSKNHVPSDRDGHPHVLFKRTDVKEAKDIRLKKHNPQNGAAKKKRKRRKKRHANNCGTREPRRVTETRLEWQHQGKVIVQGGRKTRDHPGGPAGAAKSSRGQRIKRSISTPRHVEALVVADLSMSQFHQDVDLPQYLLTIMNMVSSLYKDPTIGNSILVTVVRIIIMEEEQSLADFNVTHVAANTLENFCKWQRDKNPKQEDDPHHHDVAILVTRKNICSTHGCSTLGVANVGGMCRPDKSCSVNEDNGITLAHTISHELGHNFGMYHDTAKTGCDHRIGPILHIMTPSFEADTVQVSWSNCSRRDITHFLDLGLGKCLEDPPNQQEYIYPELPPGAMYNADLQCRQQFNSTDEEVTVCSKLDEICVQLWCLVDEVCMTNMRPAAPGTHCGKHKWCQNQQCVDVEDLPAPVDGGWGGWSAWSECSRSCGAGVARQTRECDHPSPAHGGLFCTGERARYKTCNTQPCPPEMASFRAQQCSEHDNQTIKGQTYTWLPYFDKSE</sequence>
<feature type="binding site" evidence="11">
    <location>
        <position position="527"/>
    </location>
    <ligand>
        <name>Zn(2+)</name>
        <dbReference type="ChEBI" id="CHEBI:29105"/>
        <note>catalytic</note>
    </ligand>
</feature>
<evidence type="ECO:0000256" key="1">
    <source>
        <dbReference type="ARBA" id="ARBA00004498"/>
    </source>
</evidence>
<dbReference type="InterPro" id="IPR050439">
    <property type="entry name" value="ADAMTS_ADAMTS-like"/>
</dbReference>
<evidence type="ECO:0000256" key="8">
    <source>
        <dbReference type="ARBA" id="ARBA00023049"/>
    </source>
</evidence>
<dbReference type="InterPro" id="IPR036383">
    <property type="entry name" value="TSP1_rpt_sf"/>
</dbReference>
<dbReference type="Gene3D" id="2.20.100.10">
    <property type="entry name" value="Thrombospondin type-1 (TSP1) repeat"/>
    <property type="match status" value="1"/>
</dbReference>
<protein>
    <submittedName>
        <fullName evidence="14 15">Adamts-7</fullName>
    </submittedName>
</protein>
<dbReference type="OrthoDB" id="412680at2759"/>
<dbReference type="GO" id="GO:0004222">
    <property type="term" value="F:metalloendopeptidase activity"/>
    <property type="evidence" value="ECO:0007669"/>
    <property type="project" value="InterPro"/>
</dbReference>
<organism>
    <name type="scientific">Culex quinquefasciatus</name>
    <name type="common">Southern house mosquito</name>
    <name type="synonym">Culex pungens</name>
    <dbReference type="NCBI Taxonomy" id="7176"/>
    <lineage>
        <taxon>Eukaryota</taxon>
        <taxon>Metazoa</taxon>
        <taxon>Ecdysozoa</taxon>
        <taxon>Arthropoda</taxon>
        <taxon>Hexapoda</taxon>
        <taxon>Insecta</taxon>
        <taxon>Pterygota</taxon>
        <taxon>Neoptera</taxon>
        <taxon>Endopterygota</taxon>
        <taxon>Diptera</taxon>
        <taxon>Nematocera</taxon>
        <taxon>Culicoidea</taxon>
        <taxon>Culicidae</taxon>
        <taxon>Culicinae</taxon>
        <taxon>Culicini</taxon>
        <taxon>Culex</taxon>
        <taxon>Culex</taxon>
    </lineage>
</organism>
<evidence type="ECO:0000256" key="9">
    <source>
        <dbReference type="ARBA" id="ARBA00023157"/>
    </source>
</evidence>
<evidence type="ECO:0000256" key="4">
    <source>
        <dbReference type="ARBA" id="ARBA00022670"/>
    </source>
</evidence>
<keyword evidence="5 11" id="KW-0479">Metal-binding</keyword>